<evidence type="ECO:0000313" key="1">
    <source>
        <dbReference type="EMBL" id="XCJ72450.1"/>
    </source>
</evidence>
<sequence>MINFYEAVMRPSWARLESGQAAEVWAQSSERFAAQVVGPHFEAVCREYVLGPGRSLLGTALGEVGAGVVTDPAARQRIQVDVAAVEPGSGGARPAVALLGEAKWGTVMGVKHLERLRRARELLTGRGLDTARCGLACFSAAGFTDALREEAARGGVLLIGLEELYGRSMPSAVLG</sequence>
<dbReference type="KEGG" id="stac:ABII15_21905"/>
<protein>
    <recommendedName>
        <fullName evidence="2">Restriction endonuclease type IV Mrr domain-containing protein</fullName>
    </recommendedName>
</protein>
<dbReference type="RefSeq" id="WP_353944014.1">
    <property type="nucleotide sequence ID" value="NZ_CP159534.1"/>
</dbReference>
<evidence type="ECO:0008006" key="2">
    <source>
        <dbReference type="Google" id="ProtNLM"/>
    </source>
</evidence>
<reference evidence="1" key="1">
    <citation type="submission" date="2024-06" db="EMBL/GenBank/DDBJ databases">
        <title>Streptomyces sp. strain HUAS MG91 genome sequences.</title>
        <authorList>
            <person name="Mo P."/>
        </authorList>
    </citation>
    <scope>NUCLEOTIDE SEQUENCE</scope>
    <source>
        <strain evidence="1">HUAS MG91</strain>
    </source>
</reference>
<name>A0AAU8IWM2_9ACTN</name>
<accession>A0AAU8IWM2</accession>
<dbReference type="EMBL" id="CP159534">
    <property type="protein sequence ID" value="XCJ72450.1"/>
    <property type="molecule type" value="Genomic_DNA"/>
</dbReference>
<dbReference type="AlphaFoldDB" id="A0AAU8IWM2"/>
<proteinExistence type="predicted"/>
<organism evidence="1">
    <name type="scientific">Streptomyces tabacisoli</name>
    <dbReference type="NCBI Taxonomy" id="3156398"/>
    <lineage>
        <taxon>Bacteria</taxon>
        <taxon>Bacillati</taxon>
        <taxon>Actinomycetota</taxon>
        <taxon>Actinomycetes</taxon>
        <taxon>Kitasatosporales</taxon>
        <taxon>Streptomycetaceae</taxon>
        <taxon>Streptomyces</taxon>
    </lineage>
</organism>
<gene>
    <name evidence="1" type="ORF">ABII15_21905</name>
</gene>